<dbReference type="PANTHER" id="PTHR15337:SF11">
    <property type="entry name" value="THIOREDOXIN DOMAIN-CONTAINING PROTEIN"/>
    <property type="match status" value="1"/>
</dbReference>
<dbReference type="PANTHER" id="PTHR15337">
    <property type="entry name" value="ANTERIOR GRADIENT PROTEIN-RELATED"/>
    <property type="match status" value="1"/>
</dbReference>
<dbReference type="PROSITE" id="PS00194">
    <property type="entry name" value="THIOREDOXIN_1"/>
    <property type="match status" value="1"/>
</dbReference>
<feature type="domain" description="Spermatogenesis-associated protein 20-like TRX" evidence="3">
    <location>
        <begin position="20"/>
        <end position="92"/>
    </location>
</feature>
<dbReference type="Proteomes" id="UP000808337">
    <property type="component" value="Unassembled WGS sequence"/>
</dbReference>
<dbReference type="SUPFAM" id="SSF52833">
    <property type="entry name" value="Thioredoxin-like"/>
    <property type="match status" value="1"/>
</dbReference>
<evidence type="ECO:0000259" key="3">
    <source>
        <dbReference type="Pfam" id="PF03190"/>
    </source>
</evidence>
<reference evidence="4 5" key="1">
    <citation type="submission" date="2020-10" db="EMBL/GenBank/DDBJ databases">
        <title>Connecting structure to function with the recovery of over 1000 high-quality activated sludge metagenome-assembled genomes encoding full-length rRNA genes using long-read sequencing.</title>
        <authorList>
            <person name="Singleton C.M."/>
            <person name="Petriglieri F."/>
            <person name="Kristensen J.M."/>
            <person name="Kirkegaard R.H."/>
            <person name="Michaelsen T.Y."/>
            <person name="Andersen M.H."/>
            <person name="Karst S.M."/>
            <person name="Dueholm M.S."/>
            <person name="Nielsen P.H."/>
            <person name="Albertsen M."/>
        </authorList>
    </citation>
    <scope>NUCLEOTIDE SEQUENCE [LARGE SCALE GENOMIC DNA]</scope>
    <source>
        <strain evidence="4">Ribe_18-Q3-R11-54_MAXAC.273</strain>
    </source>
</reference>
<dbReference type="InterPro" id="IPR004879">
    <property type="entry name" value="Ssp411-like_TRX"/>
</dbReference>
<dbReference type="InterPro" id="IPR051099">
    <property type="entry name" value="AGR/TXD"/>
</dbReference>
<dbReference type="AlphaFoldDB" id="A0A9D7T0F0"/>
<name>A0A9D7T0F0_9BACT</name>
<sequence length="182" mass="21507">MIRVFSIVTFLFFVVLAFPATAQINWLTWEEAQAKNQQHPKKFIVDVYTQWCGWCKKMDKATFEEPKIAAYINKNYYPVKFDAEIKTDINFKNKVYKFVHAGASGYHELAQELLFGRFSYPTLVFLDEQLNVIQPIQGYQDPGSLDKIMKYFAEDYYKTTPWKKYEEMYQQQHPAAVPPKKN</sequence>
<dbReference type="InterPro" id="IPR017937">
    <property type="entry name" value="Thioredoxin_CS"/>
</dbReference>
<dbReference type="EMBL" id="JADKGY010000029">
    <property type="protein sequence ID" value="MBK9984079.1"/>
    <property type="molecule type" value="Genomic_DNA"/>
</dbReference>
<dbReference type="InterPro" id="IPR036249">
    <property type="entry name" value="Thioredoxin-like_sf"/>
</dbReference>
<protein>
    <submittedName>
        <fullName evidence="4">DUF255 domain-containing protein</fullName>
    </submittedName>
</protein>
<dbReference type="Gene3D" id="3.40.30.10">
    <property type="entry name" value="Glutaredoxin"/>
    <property type="match status" value="1"/>
</dbReference>
<accession>A0A9D7T0F0</accession>
<gene>
    <name evidence="4" type="ORF">IPP15_17205</name>
</gene>
<dbReference type="Pfam" id="PF03190">
    <property type="entry name" value="Thioredox_DsbH"/>
    <property type="match status" value="1"/>
</dbReference>
<evidence type="ECO:0000313" key="5">
    <source>
        <dbReference type="Proteomes" id="UP000808337"/>
    </source>
</evidence>
<proteinExistence type="predicted"/>
<evidence type="ECO:0000256" key="1">
    <source>
        <dbReference type="ARBA" id="ARBA00022729"/>
    </source>
</evidence>
<keyword evidence="1" id="KW-0732">Signal</keyword>
<organism evidence="4 5">
    <name type="scientific">Candidatus Opimibacter skivensis</name>
    <dbReference type="NCBI Taxonomy" id="2982028"/>
    <lineage>
        <taxon>Bacteria</taxon>
        <taxon>Pseudomonadati</taxon>
        <taxon>Bacteroidota</taxon>
        <taxon>Saprospiria</taxon>
        <taxon>Saprospirales</taxon>
        <taxon>Saprospiraceae</taxon>
        <taxon>Candidatus Opimibacter</taxon>
    </lineage>
</organism>
<keyword evidence="2" id="KW-0676">Redox-active center</keyword>
<evidence type="ECO:0000313" key="4">
    <source>
        <dbReference type="EMBL" id="MBK9984079.1"/>
    </source>
</evidence>
<comment type="caution">
    <text evidence="4">The sequence shown here is derived from an EMBL/GenBank/DDBJ whole genome shotgun (WGS) entry which is preliminary data.</text>
</comment>
<evidence type="ECO:0000256" key="2">
    <source>
        <dbReference type="ARBA" id="ARBA00023284"/>
    </source>
</evidence>